<sequence length="93" mass="10422">MASSLHPCSPVVSFPGTFSPLIQKERFIAPRATRQRQSPFRSCNKVQQRGFLAIMDDDIYGDLEVSSSSSSNDDEKQRTEKLRSGGKRSRADE</sequence>
<dbReference type="Proteomes" id="UP000192247">
    <property type="component" value="Unassembled WGS sequence"/>
</dbReference>
<comment type="caution">
    <text evidence="2">The sequence shown here is derived from an EMBL/GenBank/DDBJ whole genome shotgun (WGS) entry which is preliminary data.</text>
</comment>
<evidence type="ECO:0000313" key="2">
    <source>
        <dbReference type="EMBL" id="OQR71660.1"/>
    </source>
</evidence>
<proteinExistence type="predicted"/>
<keyword evidence="3" id="KW-1185">Reference proteome</keyword>
<reference evidence="2 3" key="1">
    <citation type="journal article" date="2017" name="Gigascience">
        <title>Draft genome of the honey bee ectoparasitic mite, Tropilaelaps mercedesae, is shaped by the parasitic life history.</title>
        <authorList>
            <person name="Dong X."/>
            <person name="Armstrong S.D."/>
            <person name="Xia D."/>
            <person name="Makepeace B.L."/>
            <person name="Darby A.C."/>
            <person name="Kadowaki T."/>
        </authorList>
    </citation>
    <scope>NUCLEOTIDE SEQUENCE [LARGE SCALE GENOMIC DNA]</scope>
    <source>
        <strain evidence="2">Wuxi-XJTLU</strain>
    </source>
</reference>
<dbReference type="AlphaFoldDB" id="A0A1V9XDN1"/>
<dbReference type="EMBL" id="MNPL01013935">
    <property type="protein sequence ID" value="OQR71660.1"/>
    <property type="molecule type" value="Genomic_DNA"/>
</dbReference>
<dbReference type="InParanoid" id="A0A1V9XDN1"/>
<organism evidence="2 3">
    <name type="scientific">Tropilaelaps mercedesae</name>
    <dbReference type="NCBI Taxonomy" id="418985"/>
    <lineage>
        <taxon>Eukaryota</taxon>
        <taxon>Metazoa</taxon>
        <taxon>Ecdysozoa</taxon>
        <taxon>Arthropoda</taxon>
        <taxon>Chelicerata</taxon>
        <taxon>Arachnida</taxon>
        <taxon>Acari</taxon>
        <taxon>Parasitiformes</taxon>
        <taxon>Mesostigmata</taxon>
        <taxon>Gamasina</taxon>
        <taxon>Dermanyssoidea</taxon>
        <taxon>Laelapidae</taxon>
        <taxon>Tropilaelaps</taxon>
    </lineage>
</organism>
<evidence type="ECO:0000313" key="3">
    <source>
        <dbReference type="Proteomes" id="UP000192247"/>
    </source>
</evidence>
<feature type="region of interest" description="Disordered" evidence="1">
    <location>
        <begin position="63"/>
        <end position="93"/>
    </location>
</feature>
<gene>
    <name evidence="2" type="ORF">BIW11_03926</name>
</gene>
<protein>
    <submittedName>
        <fullName evidence="2">Uncharacterized protein</fullName>
    </submittedName>
</protein>
<feature type="compositionally biased region" description="Basic and acidic residues" evidence="1">
    <location>
        <begin position="73"/>
        <end position="93"/>
    </location>
</feature>
<accession>A0A1V9XDN1</accession>
<name>A0A1V9XDN1_9ACAR</name>
<evidence type="ECO:0000256" key="1">
    <source>
        <dbReference type="SAM" id="MobiDB-lite"/>
    </source>
</evidence>